<comment type="similarity">
    <text evidence="9">Belongs to the AP2/ERF transcription factor family. ERF subfamily.</text>
</comment>
<proteinExistence type="inferred from homology"/>
<dbReference type="InterPro" id="IPR036955">
    <property type="entry name" value="AP2/ERF_dom_sf"/>
</dbReference>
<reference evidence="12 13" key="1">
    <citation type="journal article" date="2021" name="Nat. Commun.">
        <title>Incipient diploidization of the medicinal plant Perilla within 10,000 years.</title>
        <authorList>
            <person name="Zhang Y."/>
            <person name="Shen Q."/>
            <person name="Leng L."/>
            <person name="Zhang D."/>
            <person name="Chen S."/>
            <person name="Shi Y."/>
            <person name="Ning Z."/>
            <person name="Chen S."/>
        </authorList>
    </citation>
    <scope>NUCLEOTIDE SEQUENCE [LARGE SCALE GENOMIC DNA]</scope>
    <source>
        <strain evidence="13">cv. PC099</strain>
    </source>
</reference>
<feature type="compositionally biased region" description="Polar residues" evidence="10">
    <location>
        <begin position="1"/>
        <end position="15"/>
    </location>
</feature>
<dbReference type="Gene3D" id="3.30.730.10">
    <property type="entry name" value="AP2/ERF domain"/>
    <property type="match status" value="1"/>
</dbReference>
<dbReference type="PRINTS" id="PR00367">
    <property type="entry name" value="ETHRSPELEMNT"/>
</dbReference>
<dbReference type="Proteomes" id="UP001190926">
    <property type="component" value="Unassembled WGS sequence"/>
</dbReference>
<dbReference type="GO" id="GO:0045893">
    <property type="term" value="P:positive regulation of DNA-templated transcription"/>
    <property type="evidence" value="ECO:0007669"/>
    <property type="project" value="TreeGrafter"/>
</dbReference>
<dbReference type="EMBL" id="SDAM02000018">
    <property type="protein sequence ID" value="KAH6837462.1"/>
    <property type="molecule type" value="Genomic_DNA"/>
</dbReference>
<evidence type="ECO:0000259" key="11">
    <source>
        <dbReference type="PROSITE" id="PS51032"/>
    </source>
</evidence>
<evidence type="ECO:0000313" key="13">
    <source>
        <dbReference type="Proteomes" id="UP001190926"/>
    </source>
</evidence>
<keyword evidence="5" id="KW-0238">DNA-binding</keyword>
<dbReference type="PANTHER" id="PTHR31241">
    <property type="entry name" value="DEHYDRATION-RESPONSIVE ELEMENT-BINDING PROTEIN 2C"/>
    <property type="match status" value="1"/>
</dbReference>
<evidence type="ECO:0000256" key="8">
    <source>
        <dbReference type="ARBA" id="ARBA00023242"/>
    </source>
</evidence>
<dbReference type="InterPro" id="IPR016177">
    <property type="entry name" value="DNA-bd_dom_sf"/>
</dbReference>
<evidence type="ECO:0000256" key="10">
    <source>
        <dbReference type="SAM" id="MobiDB-lite"/>
    </source>
</evidence>
<evidence type="ECO:0000256" key="9">
    <source>
        <dbReference type="ARBA" id="ARBA00024343"/>
    </source>
</evidence>
<name>A0AAD4PFW9_PERFH</name>
<dbReference type="SMART" id="SM00380">
    <property type="entry name" value="AP2"/>
    <property type="match status" value="1"/>
</dbReference>
<dbReference type="GO" id="GO:0003700">
    <property type="term" value="F:DNA-binding transcription factor activity"/>
    <property type="evidence" value="ECO:0007669"/>
    <property type="project" value="InterPro"/>
</dbReference>
<keyword evidence="8" id="KW-0539">Nucleus</keyword>
<comment type="subcellular location">
    <subcellularLocation>
        <location evidence="1">Nucleus</location>
    </subcellularLocation>
</comment>
<dbReference type="AlphaFoldDB" id="A0AAD4PFW9"/>
<keyword evidence="7" id="KW-0804">Transcription</keyword>
<evidence type="ECO:0000256" key="7">
    <source>
        <dbReference type="ARBA" id="ARBA00023163"/>
    </source>
</evidence>
<feature type="region of interest" description="Disordered" evidence="10">
    <location>
        <begin position="1"/>
        <end position="33"/>
    </location>
</feature>
<comment type="caution">
    <text evidence="12">The sequence shown here is derived from an EMBL/GenBank/DDBJ whole genome shotgun (WGS) entry which is preliminary data.</text>
</comment>
<dbReference type="InterPro" id="IPR001471">
    <property type="entry name" value="AP2/ERF_dom"/>
</dbReference>
<protein>
    <recommendedName>
        <fullName evidence="11">AP2/ERF domain-containing protein</fullName>
    </recommendedName>
</protein>
<organism evidence="12 13">
    <name type="scientific">Perilla frutescens var. hirtella</name>
    <name type="common">Perilla citriodora</name>
    <name type="synonym">Perilla setoyensis</name>
    <dbReference type="NCBI Taxonomy" id="608512"/>
    <lineage>
        <taxon>Eukaryota</taxon>
        <taxon>Viridiplantae</taxon>
        <taxon>Streptophyta</taxon>
        <taxon>Embryophyta</taxon>
        <taxon>Tracheophyta</taxon>
        <taxon>Spermatophyta</taxon>
        <taxon>Magnoliopsida</taxon>
        <taxon>eudicotyledons</taxon>
        <taxon>Gunneridae</taxon>
        <taxon>Pentapetalae</taxon>
        <taxon>asterids</taxon>
        <taxon>lamiids</taxon>
        <taxon>Lamiales</taxon>
        <taxon>Lamiaceae</taxon>
        <taxon>Nepetoideae</taxon>
        <taxon>Elsholtzieae</taxon>
        <taxon>Perilla</taxon>
    </lineage>
</organism>
<evidence type="ECO:0000256" key="4">
    <source>
        <dbReference type="ARBA" id="ARBA00023016"/>
    </source>
</evidence>
<feature type="domain" description="AP2/ERF" evidence="11">
    <location>
        <begin position="83"/>
        <end position="140"/>
    </location>
</feature>
<keyword evidence="2" id="KW-0611">Plant defense</keyword>
<dbReference type="PROSITE" id="PS51032">
    <property type="entry name" value="AP2_ERF"/>
    <property type="match status" value="1"/>
</dbReference>
<dbReference type="CDD" id="cd00018">
    <property type="entry name" value="AP2"/>
    <property type="match status" value="1"/>
</dbReference>
<feature type="compositionally biased region" description="Basic residues" evidence="10">
    <location>
        <begin position="19"/>
        <end position="29"/>
    </location>
</feature>
<accession>A0AAD4PFW9</accession>
<evidence type="ECO:0000256" key="5">
    <source>
        <dbReference type="ARBA" id="ARBA00023125"/>
    </source>
</evidence>
<feature type="compositionally biased region" description="Basic residues" evidence="10">
    <location>
        <begin position="59"/>
        <end position="71"/>
    </location>
</feature>
<keyword evidence="3" id="KW-0805">Transcription regulation</keyword>
<keyword evidence="4" id="KW-0346">Stress response</keyword>
<dbReference type="FunFam" id="3.30.730.10:FF:000001">
    <property type="entry name" value="Ethylene-responsive transcription factor 2"/>
    <property type="match status" value="1"/>
</dbReference>
<sequence>MDLLNQDSIMTSQALDYNRKRKSRSRKSGAKSVTEVLEKWKEYNTKLDTVDKIDDKPVRKAPAKGSKKGCMKGKGGPENSRCNYRGVRQRTWGKWVAEIREPHRGSRLWLGTFGTAAEAALAYDEAAKAMYGPCARLNFPSYSSSASVTVSSSDSTNSSISEVCCNGDRQKLDAPSVKTEGLLRTDSGLHDASTPMSTIKEEVMEESPREEAIQEEVKKESLGSSDSTDGGRLSRADEPYKISDDQFENFPLDEMFDVDELLAALDNSSRPPQVGVGSYGSQAGHVTNGNHLGVPNVYSRLHEQAVPGNDYGLDFLKPGRQEDYNFLLSDLLLDFDSDLAV</sequence>
<dbReference type="GO" id="GO:0006952">
    <property type="term" value="P:defense response"/>
    <property type="evidence" value="ECO:0007669"/>
    <property type="project" value="UniProtKB-KW"/>
</dbReference>
<evidence type="ECO:0000313" key="12">
    <source>
        <dbReference type="EMBL" id="KAH6837462.1"/>
    </source>
</evidence>
<dbReference type="PANTHER" id="PTHR31241:SF62">
    <property type="entry name" value="DEHYDRATION-RESPONSIVE ELEMENT-BINDING PROTEIN 2D"/>
    <property type="match status" value="1"/>
</dbReference>
<gene>
    <name evidence="12" type="ORF">C2S53_018177</name>
</gene>
<evidence type="ECO:0000256" key="1">
    <source>
        <dbReference type="ARBA" id="ARBA00004123"/>
    </source>
</evidence>
<feature type="region of interest" description="Disordered" evidence="10">
    <location>
        <begin position="171"/>
        <end position="239"/>
    </location>
</feature>
<evidence type="ECO:0000256" key="6">
    <source>
        <dbReference type="ARBA" id="ARBA00023159"/>
    </source>
</evidence>
<feature type="region of interest" description="Disordered" evidence="10">
    <location>
        <begin position="54"/>
        <end position="82"/>
    </location>
</feature>
<evidence type="ECO:0000256" key="2">
    <source>
        <dbReference type="ARBA" id="ARBA00022821"/>
    </source>
</evidence>
<keyword evidence="6" id="KW-0010">Activator</keyword>
<keyword evidence="13" id="KW-1185">Reference proteome</keyword>
<dbReference type="GO" id="GO:0005634">
    <property type="term" value="C:nucleus"/>
    <property type="evidence" value="ECO:0007669"/>
    <property type="project" value="UniProtKB-SubCell"/>
</dbReference>
<feature type="compositionally biased region" description="Basic and acidic residues" evidence="10">
    <location>
        <begin position="199"/>
        <end position="221"/>
    </location>
</feature>
<evidence type="ECO:0000256" key="3">
    <source>
        <dbReference type="ARBA" id="ARBA00023015"/>
    </source>
</evidence>
<dbReference type="GO" id="GO:0000976">
    <property type="term" value="F:transcription cis-regulatory region binding"/>
    <property type="evidence" value="ECO:0007669"/>
    <property type="project" value="TreeGrafter"/>
</dbReference>
<dbReference type="Pfam" id="PF00847">
    <property type="entry name" value="AP2"/>
    <property type="match status" value="1"/>
</dbReference>
<dbReference type="SUPFAM" id="SSF54171">
    <property type="entry name" value="DNA-binding domain"/>
    <property type="match status" value="1"/>
</dbReference>